<evidence type="ECO:0000313" key="3">
    <source>
        <dbReference type="Proteomes" id="UP000185809"/>
    </source>
</evidence>
<dbReference type="AlphaFoldDB" id="A0A1F6X2P6"/>
<keyword evidence="1" id="KW-0812">Transmembrane</keyword>
<dbReference type="Proteomes" id="UP000185809">
    <property type="component" value="Unassembled WGS sequence"/>
</dbReference>
<dbReference type="EMBL" id="MFUP01000004">
    <property type="protein sequence ID" value="OGI88407.1"/>
    <property type="molecule type" value="Genomic_DNA"/>
</dbReference>
<keyword evidence="1" id="KW-0472">Membrane</keyword>
<evidence type="ECO:0000313" key="2">
    <source>
        <dbReference type="EMBL" id="OGI88407.1"/>
    </source>
</evidence>
<name>A0A1F6X2P6_9BACT</name>
<gene>
    <name evidence="2" type="ORF">A2995_00930</name>
</gene>
<protein>
    <submittedName>
        <fullName evidence="2">Uncharacterized protein</fullName>
    </submittedName>
</protein>
<organism evidence="2 3">
    <name type="scientific">Candidatus Nomurabacteria bacterium RIFCSPLOWO2_01_FULL_33_24</name>
    <dbReference type="NCBI Taxonomy" id="1801765"/>
    <lineage>
        <taxon>Bacteria</taxon>
        <taxon>Candidatus Nomuraibacteriota</taxon>
    </lineage>
</organism>
<reference evidence="2 3" key="1">
    <citation type="journal article" date="2016" name="Nat. Commun.">
        <title>Thousands of microbial genomes shed light on interconnected biogeochemical processes in an aquifer system.</title>
        <authorList>
            <person name="Anantharaman K."/>
            <person name="Brown C.T."/>
            <person name="Hug L.A."/>
            <person name="Sharon I."/>
            <person name="Castelle C.J."/>
            <person name="Probst A.J."/>
            <person name="Thomas B.C."/>
            <person name="Singh A."/>
            <person name="Wilkins M.J."/>
            <person name="Karaoz U."/>
            <person name="Brodie E.L."/>
            <person name="Williams K.H."/>
            <person name="Hubbard S.S."/>
            <person name="Banfield J.F."/>
        </authorList>
    </citation>
    <scope>NUCLEOTIDE SEQUENCE [LARGE SCALE GENOMIC DNA]</scope>
</reference>
<sequence length="260" mass="29519">MSIWAIKRQLFYISIIVGILVIFFLIFILPKLIKEPTCFDNKKNNEETGIDCGGSCQKICLNDISNLSILWSRSFNISKNIYNSLAYVENINSNSVVPKISYEFKLYDENDVLITKRTGNTFIGSGGKMAILEANINVGNRTPKKTTFQFMEQATWKQLDKEAISSLSVLIKDKIIENETDRPKLSASIINNSIYDISDIEVIAIIYNDKLNAIAVSKTMVEILKGSSSQKIYFTWPEPFEESVFKIEILSKINPLINNF</sequence>
<accession>A0A1F6X2P6</accession>
<evidence type="ECO:0000256" key="1">
    <source>
        <dbReference type="SAM" id="Phobius"/>
    </source>
</evidence>
<keyword evidence="1" id="KW-1133">Transmembrane helix</keyword>
<proteinExistence type="predicted"/>
<feature type="transmembrane region" description="Helical" evidence="1">
    <location>
        <begin position="12"/>
        <end position="33"/>
    </location>
</feature>
<comment type="caution">
    <text evidence="2">The sequence shown here is derived from an EMBL/GenBank/DDBJ whole genome shotgun (WGS) entry which is preliminary data.</text>
</comment>